<evidence type="ECO:0000313" key="2">
    <source>
        <dbReference type="Proteomes" id="UP001501414"/>
    </source>
</evidence>
<sequence>MIVTQGWVYCDVQGCWTPPVTRDVTVATGGFDPVLRARCSEHGWQHHADIDVCPEHVGDLDKLAVDRGDRPDLDGGPDWS</sequence>
<reference evidence="2" key="1">
    <citation type="journal article" date="2019" name="Int. J. Syst. Evol. Microbiol.">
        <title>The Global Catalogue of Microorganisms (GCM) 10K type strain sequencing project: providing services to taxonomists for standard genome sequencing and annotation.</title>
        <authorList>
            <consortium name="The Broad Institute Genomics Platform"/>
            <consortium name="The Broad Institute Genome Sequencing Center for Infectious Disease"/>
            <person name="Wu L."/>
            <person name="Ma J."/>
        </authorList>
    </citation>
    <scope>NUCLEOTIDE SEQUENCE [LARGE SCALE GENOMIC DNA]</scope>
    <source>
        <strain evidence="2">JCM 11896</strain>
    </source>
</reference>
<organism evidence="1 2">
    <name type="scientific">Pseudonocardia kongjuensis</name>
    <dbReference type="NCBI Taxonomy" id="102227"/>
    <lineage>
        <taxon>Bacteria</taxon>
        <taxon>Bacillati</taxon>
        <taxon>Actinomycetota</taxon>
        <taxon>Actinomycetes</taxon>
        <taxon>Pseudonocardiales</taxon>
        <taxon>Pseudonocardiaceae</taxon>
        <taxon>Pseudonocardia</taxon>
    </lineage>
</organism>
<gene>
    <name evidence="1" type="ORF">GCM10009613_04870</name>
</gene>
<protein>
    <submittedName>
        <fullName evidence="1">Uncharacterized protein</fullName>
    </submittedName>
</protein>
<accession>A0ABP4I412</accession>
<dbReference type="RefSeq" id="WP_344017908.1">
    <property type="nucleotide sequence ID" value="NZ_BAAAJK010000001.1"/>
</dbReference>
<name>A0ABP4I412_9PSEU</name>
<evidence type="ECO:0000313" key="1">
    <source>
        <dbReference type="EMBL" id="GAA1380474.1"/>
    </source>
</evidence>
<comment type="caution">
    <text evidence="1">The sequence shown here is derived from an EMBL/GenBank/DDBJ whole genome shotgun (WGS) entry which is preliminary data.</text>
</comment>
<dbReference type="EMBL" id="BAAAJK010000001">
    <property type="protein sequence ID" value="GAA1380474.1"/>
    <property type="molecule type" value="Genomic_DNA"/>
</dbReference>
<proteinExistence type="predicted"/>
<dbReference type="Proteomes" id="UP001501414">
    <property type="component" value="Unassembled WGS sequence"/>
</dbReference>
<keyword evidence="2" id="KW-1185">Reference proteome</keyword>